<dbReference type="Proteomes" id="UP000184188">
    <property type="component" value="Unassembled WGS sequence"/>
</dbReference>
<evidence type="ECO:0000313" key="2">
    <source>
        <dbReference type="EMBL" id="OJJ48820.1"/>
    </source>
</evidence>
<sequence length="96" mass="10894">MALGFASAHFLYLLALTLRKLFPNQTRTRNTKGSSTFRFGGFCIISIFPSHMPAYAKVQPSHIMVKKKCTPETGTRGGEQDENRAEFPFLDFFDRT</sequence>
<feature type="chain" id="PRO_5012996324" description="Secreted protein" evidence="1">
    <location>
        <begin position="20"/>
        <end position="96"/>
    </location>
</feature>
<gene>
    <name evidence="2" type="ORF">ASPZODRAFT_1325597</name>
</gene>
<name>A0A1L9SNQ7_9EURO</name>
<organism evidence="2 3">
    <name type="scientific">Penicilliopsis zonata CBS 506.65</name>
    <dbReference type="NCBI Taxonomy" id="1073090"/>
    <lineage>
        <taxon>Eukaryota</taxon>
        <taxon>Fungi</taxon>
        <taxon>Dikarya</taxon>
        <taxon>Ascomycota</taxon>
        <taxon>Pezizomycotina</taxon>
        <taxon>Eurotiomycetes</taxon>
        <taxon>Eurotiomycetidae</taxon>
        <taxon>Eurotiales</taxon>
        <taxon>Aspergillaceae</taxon>
        <taxon>Penicilliopsis</taxon>
    </lineage>
</organism>
<evidence type="ECO:0008006" key="4">
    <source>
        <dbReference type="Google" id="ProtNLM"/>
    </source>
</evidence>
<keyword evidence="3" id="KW-1185">Reference proteome</keyword>
<proteinExistence type="predicted"/>
<protein>
    <recommendedName>
        <fullName evidence="4">Secreted protein</fullName>
    </recommendedName>
</protein>
<evidence type="ECO:0000313" key="3">
    <source>
        <dbReference type="Proteomes" id="UP000184188"/>
    </source>
</evidence>
<keyword evidence="1" id="KW-0732">Signal</keyword>
<feature type="signal peptide" evidence="1">
    <location>
        <begin position="1"/>
        <end position="19"/>
    </location>
</feature>
<dbReference type="RefSeq" id="XP_022583330.1">
    <property type="nucleotide sequence ID" value="XM_022723052.1"/>
</dbReference>
<evidence type="ECO:0000256" key="1">
    <source>
        <dbReference type="SAM" id="SignalP"/>
    </source>
</evidence>
<reference evidence="3" key="1">
    <citation type="journal article" date="2017" name="Genome Biol.">
        <title>Comparative genomics reveals high biological diversity and specific adaptations in the industrially and medically important fungal genus Aspergillus.</title>
        <authorList>
            <person name="de Vries R.P."/>
            <person name="Riley R."/>
            <person name="Wiebenga A."/>
            <person name="Aguilar-Osorio G."/>
            <person name="Amillis S."/>
            <person name="Uchima C.A."/>
            <person name="Anderluh G."/>
            <person name="Asadollahi M."/>
            <person name="Askin M."/>
            <person name="Barry K."/>
            <person name="Battaglia E."/>
            <person name="Bayram O."/>
            <person name="Benocci T."/>
            <person name="Braus-Stromeyer S.A."/>
            <person name="Caldana C."/>
            <person name="Canovas D."/>
            <person name="Cerqueira G.C."/>
            <person name="Chen F."/>
            <person name="Chen W."/>
            <person name="Choi C."/>
            <person name="Clum A."/>
            <person name="Dos Santos R.A."/>
            <person name="Damasio A.R."/>
            <person name="Diallinas G."/>
            <person name="Emri T."/>
            <person name="Fekete E."/>
            <person name="Flipphi M."/>
            <person name="Freyberg S."/>
            <person name="Gallo A."/>
            <person name="Gournas C."/>
            <person name="Habgood R."/>
            <person name="Hainaut M."/>
            <person name="Harispe M.L."/>
            <person name="Henrissat B."/>
            <person name="Hilden K.S."/>
            <person name="Hope R."/>
            <person name="Hossain A."/>
            <person name="Karabika E."/>
            <person name="Karaffa L."/>
            <person name="Karanyi Z."/>
            <person name="Krasevec N."/>
            <person name="Kuo A."/>
            <person name="Kusch H."/>
            <person name="LaButti K."/>
            <person name="Lagendijk E.L."/>
            <person name="Lapidus A."/>
            <person name="Levasseur A."/>
            <person name="Lindquist E."/>
            <person name="Lipzen A."/>
            <person name="Logrieco A.F."/>
            <person name="MacCabe A."/>
            <person name="Maekelae M.R."/>
            <person name="Malavazi I."/>
            <person name="Melin P."/>
            <person name="Meyer V."/>
            <person name="Mielnichuk N."/>
            <person name="Miskei M."/>
            <person name="Molnar A.P."/>
            <person name="Mule G."/>
            <person name="Ngan C.Y."/>
            <person name="Orejas M."/>
            <person name="Orosz E."/>
            <person name="Ouedraogo J.P."/>
            <person name="Overkamp K.M."/>
            <person name="Park H.-S."/>
            <person name="Perrone G."/>
            <person name="Piumi F."/>
            <person name="Punt P.J."/>
            <person name="Ram A.F."/>
            <person name="Ramon A."/>
            <person name="Rauscher S."/>
            <person name="Record E."/>
            <person name="Riano-Pachon D.M."/>
            <person name="Robert V."/>
            <person name="Roehrig J."/>
            <person name="Ruller R."/>
            <person name="Salamov A."/>
            <person name="Salih N.S."/>
            <person name="Samson R.A."/>
            <person name="Sandor E."/>
            <person name="Sanguinetti M."/>
            <person name="Schuetze T."/>
            <person name="Sepcic K."/>
            <person name="Shelest E."/>
            <person name="Sherlock G."/>
            <person name="Sophianopoulou V."/>
            <person name="Squina F.M."/>
            <person name="Sun H."/>
            <person name="Susca A."/>
            <person name="Todd R.B."/>
            <person name="Tsang A."/>
            <person name="Unkles S.E."/>
            <person name="van de Wiele N."/>
            <person name="van Rossen-Uffink D."/>
            <person name="Oliveira J.V."/>
            <person name="Vesth T.C."/>
            <person name="Visser J."/>
            <person name="Yu J.-H."/>
            <person name="Zhou M."/>
            <person name="Andersen M.R."/>
            <person name="Archer D.B."/>
            <person name="Baker S.E."/>
            <person name="Benoit I."/>
            <person name="Brakhage A.A."/>
            <person name="Braus G.H."/>
            <person name="Fischer R."/>
            <person name="Frisvad J.C."/>
            <person name="Goldman G.H."/>
            <person name="Houbraken J."/>
            <person name="Oakley B."/>
            <person name="Pocsi I."/>
            <person name="Scazzocchio C."/>
            <person name="Seiboth B."/>
            <person name="vanKuyk P.A."/>
            <person name="Wortman J."/>
            <person name="Dyer P.S."/>
            <person name="Grigoriev I.V."/>
        </authorList>
    </citation>
    <scope>NUCLEOTIDE SEQUENCE [LARGE SCALE GENOMIC DNA]</scope>
    <source>
        <strain evidence="3">CBS 506.65</strain>
    </source>
</reference>
<dbReference type="GeneID" id="34609517"/>
<accession>A0A1L9SNQ7</accession>
<dbReference type="AlphaFoldDB" id="A0A1L9SNQ7"/>
<dbReference type="EMBL" id="KV878338">
    <property type="protein sequence ID" value="OJJ48820.1"/>
    <property type="molecule type" value="Genomic_DNA"/>
</dbReference>
<dbReference type="VEuPathDB" id="FungiDB:ASPZODRAFT_1325597"/>